<dbReference type="AlphaFoldDB" id="E0TBF9"/>
<sequence length="750" mass="79753">MTFMVWAALLFAASQDVSAEGPMPAPQDRIVVTATKRPQPSTAVPASLDVLTGESLRAGAPLIHGEELANRLSGVQAVVANGSQIAFQIRGIGAIDHQALTPGAAAIYRDGVFLATNVQTGPLLYDLDRVEVLKGPQGTLYGRNASSGAINLVSAGPDRTAGGYLEGTIGTDDLFDVSAAVTGPLTPALAGRVAIRAVSQGPTLDNVAVDPDQPLGGDDAGGRTEDIGVRTSLAWQGGEGQRALWLAHYEHAGGVNPAPRNSSLGLEDHDISIGPDGIQDRDNHFYGTSLEWTAPVFGGQVVSLSAFEGYDQAYGFDFDGTQAPFGDPTLNANLFYDREFWQVSQEVRFDKETAWGHLLVGAQTSADDFRQDYLIWCGELNPTTLLGTCRYVGAPGRVGSTPASPGTATTLLTEIDQERLTAALFTDNEIALTPRLSLLLGARYSWERIEGEGSGRHIFDDGTVAFNNRDDVGPAVGANSIIESRVNGNIGLSYRLANDGLFYGRISTGYKSGGFNGEVQNNATHFQDEGLFAAETVTAYEVGGKGPLTDSLSVDLAAFFLDYDSPQARIFVTFPLPDETSITSNSLSNLDAAIAYGLEGKVDWSPNDTDYVQLGLTLLTTDIRQATNVSGNAEAFDGNDLPFASDTTATLLAHKEIPLRAGVTLSLDADAKYQSAFFLDAEGLNERRQDAYTLLGASMGLRFDGPGVEASLWGRNLLDEDYAVSGYGFIGYNVFVGDPRVIGASLRKDW</sequence>
<feature type="domain" description="TonB-dependent receptor plug" evidence="15">
    <location>
        <begin position="43"/>
        <end position="149"/>
    </location>
</feature>
<evidence type="ECO:0000256" key="12">
    <source>
        <dbReference type="RuleBase" id="RU003357"/>
    </source>
</evidence>
<evidence type="ECO:0000256" key="9">
    <source>
        <dbReference type="ARBA" id="ARBA00023136"/>
    </source>
</evidence>
<evidence type="ECO:0000256" key="8">
    <source>
        <dbReference type="ARBA" id="ARBA00023077"/>
    </source>
</evidence>
<comment type="subcellular location">
    <subcellularLocation>
        <location evidence="1 11">Cell outer membrane</location>
        <topology evidence="1 11">Multi-pass membrane protein</topology>
    </subcellularLocation>
</comment>
<evidence type="ECO:0000256" key="1">
    <source>
        <dbReference type="ARBA" id="ARBA00004571"/>
    </source>
</evidence>
<keyword evidence="9 11" id="KW-0472">Membrane</keyword>
<keyword evidence="13" id="KW-0732">Signal</keyword>
<keyword evidence="3 11" id="KW-1134">Transmembrane beta strand</keyword>
<name>E0TBF9_PARBH</name>
<comment type="similarity">
    <text evidence="11 12">Belongs to the TonB-dependent receptor family.</text>
</comment>
<protein>
    <submittedName>
        <fullName evidence="16">Putative outer membrane protein, TonB-dependent receptor</fullName>
    </submittedName>
</protein>
<dbReference type="InterPro" id="IPR036942">
    <property type="entry name" value="Beta-barrel_TonB_sf"/>
</dbReference>
<dbReference type="Proteomes" id="UP000001302">
    <property type="component" value="Chromosome"/>
</dbReference>
<dbReference type="EMBL" id="CP002156">
    <property type="protein sequence ID" value="ADM09756.1"/>
    <property type="molecule type" value="Genomic_DNA"/>
</dbReference>
<dbReference type="OrthoDB" id="7313036at2"/>
<keyword evidence="4" id="KW-0410">Iron transport</keyword>
<dbReference type="InterPro" id="IPR039426">
    <property type="entry name" value="TonB-dep_rcpt-like"/>
</dbReference>
<reference evidence="17" key="1">
    <citation type="submission" date="2010-08" db="EMBL/GenBank/DDBJ databases">
        <title>Genome sequence of Parvularcula bermudensis HTCC2503.</title>
        <authorList>
            <person name="Kang D.-M."/>
            <person name="Oh H.-M."/>
            <person name="Cho J.-C."/>
        </authorList>
    </citation>
    <scope>NUCLEOTIDE SEQUENCE [LARGE SCALE GENOMIC DNA]</scope>
    <source>
        <strain evidence="17">ATCC BAA-594 / HTCC2503 / KCTC 12087</strain>
    </source>
</reference>
<evidence type="ECO:0000256" key="7">
    <source>
        <dbReference type="ARBA" id="ARBA00023065"/>
    </source>
</evidence>
<dbReference type="SUPFAM" id="SSF56935">
    <property type="entry name" value="Porins"/>
    <property type="match status" value="1"/>
</dbReference>
<evidence type="ECO:0000259" key="15">
    <source>
        <dbReference type="Pfam" id="PF07715"/>
    </source>
</evidence>
<evidence type="ECO:0000256" key="6">
    <source>
        <dbReference type="ARBA" id="ARBA00023004"/>
    </source>
</evidence>
<keyword evidence="16" id="KW-0675">Receptor</keyword>
<dbReference type="InterPro" id="IPR012910">
    <property type="entry name" value="Plug_dom"/>
</dbReference>
<dbReference type="RefSeq" id="WP_013300730.1">
    <property type="nucleotide sequence ID" value="NC_014414.1"/>
</dbReference>
<evidence type="ECO:0000256" key="4">
    <source>
        <dbReference type="ARBA" id="ARBA00022496"/>
    </source>
</evidence>
<keyword evidence="7" id="KW-0406">Ion transport</keyword>
<evidence type="ECO:0000256" key="13">
    <source>
        <dbReference type="SAM" id="SignalP"/>
    </source>
</evidence>
<keyword evidence="10 11" id="KW-0998">Cell outer membrane</keyword>
<dbReference type="HOGENOM" id="CLU_008287_15_0_5"/>
<evidence type="ECO:0000256" key="2">
    <source>
        <dbReference type="ARBA" id="ARBA00022448"/>
    </source>
</evidence>
<evidence type="ECO:0000313" key="16">
    <source>
        <dbReference type="EMBL" id="ADM09756.1"/>
    </source>
</evidence>
<proteinExistence type="inferred from homology"/>
<dbReference type="eggNOG" id="COG4773">
    <property type="taxonomic scope" value="Bacteria"/>
</dbReference>
<dbReference type="PROSITE" id="PS52016">
    <property type="entry name" value="TONB_DEPENDENT_REC_3"/>
    <property type="match status" value="1"/>
</dbReference>
<gene>
    <name evidence="16" type="ordered locus">PB2503_08504</name>
</gene>
<dbReference type="GO" id="GO:0009279">
    <property type="term" value="C:cell outer membrane"/>
    <property type="evidence" value="ECO:0007669"/>
    <property type="project" value="UniProtKB-SubCell"/>
</dbReference>
<dbReference type="Pfam" id="PF00593">
    <property type="entry name" value="TonB_dep_Rec_b-barrel"/>
    <property type="match status" value="1"/>
</dbReference>
<keyword evidence="5 11" id="KW-0812">Transmembrane</keyword>
<accession>E0TBF9</accession>
<evidence type="ECO:0000259" key="14">
    <source>
        <dbReference type="Pfam" id="PF00593"/>
    </source>
</evidence>
<keyword evidence="17" id="KW-1185">Reference proteome</keyword>
<dbReference type="InterPro" id="IPR000531">
    <property type="entry name" value="Beta-barrel_TonB"/>
</dbReference>
<dbReference type="PANTHER" id="PTHR32552:SF81">
    <property type="entry name" value="TONB-DEPENDENT OUTER MEMBRANE RECEPTOR"/>
    <property type="match status" value="1"/>
</dbReference>
<evidence type="ECO:0000256" key="5">
    <source>
        <dbReference type="ARBA" id="ARBA00022692"/>
    </source>
</evidence>
<dbReference type="KEGG" id="pbr:PB2503_08504"/>
<keyword evidence="2 11" id="KW-0813">Transport</keyword>
<evidence type="ECO:0000256" key="11">
    <source>
        <dbReference type="PROSITE-ProRule" id="PRU01360"/>
    </source>
</evidence>
<organism evidence="16 17">
    <name type="scientific">Parvularcula bermudensis (strain ATCC BAA-594 / HTCC2503 / KCTC 12087)</name>
    <dbReference type="NCBI Taxonomy" id="314260"/>
    <lineage>
        <taxon>Bacteria</taxon>
        <taxon>Pseudomonadati</taxon>
        <taxon>Pseudomonadota</taxon>
        <taxon>Alphaproteobacteria</taxon>
        <taxon>Parvularculales</taxon>
        <taxon>Parvularculaceae</taxon>
        <taxon>Parvularcula</taxon>
    </lineage>
</organism>
<feature type="signal peptide" evidence="13">
    <location>
        <begin position="1"/>
        <end position="19"/>
    </location>
</feature>
<dbReference type="Pfam" id="PF07715">
    <property type="entry name" value="Plug"/>
    <property type="match status" value="1"/>
</dbReference>
<evidence type="ECO:0000256" key="10">
    <source>
        <dbReference type="ARBA" id="ARBA00023237"/>
    </source>
</evidence>
<evidence type="ECO:0000256" key="3">
    <source>
        <dbReference type="ARBA" id="ARBA00022452"/>
    </source>
</evidence>
<feature type="chain" id="PRO_5003140525" evidence="13">
    <location>
        <begin position="20"/>
        <end position="750"/>
    </location>
</feature>
<dbReference type="STRING" id="314260.PB2503_08504"/>
<feature type="domain" description="TonB-dependent receptor-like beta-barrel" evidence="14">
    <location>
        <begin position="272"/>
        <end position="717"/>
    </location>
</feature>
<evidence type="ECO:0000313" key="17">
    <source>
        <dbReference type="Proteomes" id="UP000001302"/>
    </source>
</evidence>
<dbReference type="Gene3D" id="2.40.170.20">
    <property type="entry name" value="TonB-dependent receptor, beta-barrel domain"/>
    <property type="match status" value="1"/>
</dbReference>
<reference evidence="16 17" key="2">
    <citation type="journal article" date="2011" name="J. Bacteriol.">
        <title>Complete genome sequence of strain HTCC2503T of Parvularcula bermudensis, the type species of the order "Parvularculales" in the class Alphaproteobacteria.</title>
        <authorList>
            <person name="Oh H.M."/>
            <person name="Kang I."/>
            <person name="Vergin K.L."/>
            <person name="Kang D."/>
            <person name="Rhee K.H."/>
            <person name="Giovannoni S.J."/>
            <person name="Cho J.C."/>
        </authorList>
    </citation>
    <scope>NUCLEOTIDE SEQUENCE [LARGE SCALE GENOMIC DNA]</scope>
    <source>
        <strain evidence="17">ATCC BAA-594 / HTCC2503 / KCTC 12087</strain>
    </source>
</reference>
<dbReference type="GO" id="GO:0006826">
    <property type="term" value="P:iron ion transport"/>
    <property type="evidence" value="ECO:0007669"/>
    <property type="project" value="UniProtKB-KW"/>
</dbReference>
<keyword evidence="8 12" id="KW-0798">TonB box</keyword>
<dbReference type="PANTHER" id="PTHR32552">
    <property type="entry name" value="FERRICHROME IRON RECEPTOR-RELATED"/>
    <property type="match status" value="1"/>
</dbReference>
<keyword evidence="6" id="KW-0408">Iron</keyword>